<accession>A0A5J4WVN5</accession>
<dbReference type="EMBL" id="SNRW01000931">
    <property type="protein sequence ID" value="KAA6398556.1"/>
    <property type="molecule type" value="Genomic_DNA"/>
</dbReference>
<dbReference type="Proteomes" id="UP000324800">
    <property type="component" value="Unassembled WGS sequence"/>
</dbReference>
<gene>
    <name evidence="2" type="ORF">EZS28_005918</name>
</gene>
<feature type="compositionally biased region" description="Polar residues" evidence="1">
    <location>
        <begin position="63"/>
        <end position="72"/>
    </location>
</feature>
<dbReference type="AlphaFoldDB" id="A0A5J4WVN5"/>
<feature type="region of interest" description="Disordered" evidence="1">
    <location>
        <begin position="287"/>
        <end position="346"/>
    </location>
</feature>
<evidence type="ECO:0000313" key="2">
    <source>
        <dbReference type="EMBL" id="KAA6398556.1"/>
    </source>
</evidence>
<feature type="compositionally biased region" description="Acidic residues" evidence="1">
    <location>
        <begin position="46"/>
        <end position="60"/>
    </location>
</feature>
<feature type="compositionally biased region" description="Basic residues" evidence="1">
    <location>
        <begin position="1"/>
        <end position="10"/>
    </location>
</feature>
<name>A0A5J4WVN5_9EUKA</name>
<organism evidence="2 3">
    <name type="scientific">Streblomastix strix</name>
    <dbReference type="NCBI Taxonomy" id="222440"/>
    <lineage>
        <taxon>Eukaryota</taxon>
        <taxon>Metamonada</taxon>
        <taxon>Preaxostyla</taxon>
        <taxon>Oxymonadida</taxon>
        <taxon>Streblomastigidae</taxon>
        <taxon>Streblomastix</taxon>
    </lineage>
</organism>
<evidence type="ECO:0000256" key="1">
    <source>
        <dbReference type="SAM" id="MobiDB-lite"/>
    </source>
</evidence>
<feature type="compositionally biased region" description="Basic and acidic residues" evidence="1">
    <location>
        <begin position="303"/>
        <end position="313"/>
    </location>
</feature>
<feature type="region of interest" description="Disordered" evidence="1">
    <location>
        <begin position="1"/>
        <end position="147"/>
    </location>
</feature>
<comment type="caution">
    <text evidence="2">The sequence shown here is derived from an EMBL/GenBank/DDBJ whole genome shotgun (WGS) entry which is preliminary data.</text>
</comment>
<sequence>MAGRGRRNQRRGNQDLNNERNSESSENEDGARAIIPFEQLINAMDVESDNDPSYQDEEEHDSSQQSYTSSEYASGDEQIGANNFQPHRPVRRRRPHDPIPQPFEFQPSDDEELGREGRVRRRVDSDEESADKKSETEPDEPQDNEMKAVVQKLAPSMRKNDKANKSAAVRLIESRIHQKAKDYDSLDPQLNEDHVSQLREKSRIDIAPFKIRDPPRIVKGESSEIHGQLVRNLVAGQRTLFAVSMALCEDGKEKATEKVLDTFELIAEATHQAQSIRKDSILNRGYKRNYQNRPPTSTAFSPNDRRDMKEDRALQQNNGIYQKPNYSRRGGRGRKVGRGREYKPYK</sequence>
<protein>
    <submittedName>
        <fullName evidence="2">Uncharacterized protein</fullName>
    </submittedName>
</protein>
<proteinExistence type="predicted"/>
<evidence type="ECO:0000313" key="3">
    <source>
        <dbReference type="Proteomes" id="UP000324800"/>
    </source>
</evidence>
<feature type="compositionally biased region" description="Polar residues" evidence="1">
    <location>
        <begin position="289"/>
        <end position="301"/>
    </location>
</feature>
<reference evidence="2 3" key="1">
    <citation type="submission" date="2019-03" db="EMBL/GenBank/DDBJ databases">
        <title>Single cell metagenomics reveals metabolic interactions within the superorganism composed of flagellate Streblomastix strix and complex community of Bacteroidetes bacteria on its surface.</title>
        <authorList>
            <person name="Treitli S.C."/>
            <person name="Kolisko M."/>
            <person name="Husnik F."/>
            <person name="Keeling P."/>
            <person name="Hampl V."/>
        </authorList>
    </citation>
    <scope>NUCLEOTIDE SEQUENCE [LARGE SCALE GENOMIC DNA]</scope>
    <source>
        <strain evidence="2">ST1C</strain>
    </source>
</reference>